<dbReference type="PANTHER" id="PTHR37306">
    <property type="entry name" value="COLICIN V PRODUCTION PROTEIN"/>
    <property type="match status" value="1"/>
</dbReference>
<feature type="transmembrane region" description="Helical" evidence="5">
    <location>
        <begin position="77"/>
        <end position="98"/>
    </location>
</feature>
<dbReference type="PANTHER" id="PTHR37306:SF1">
    <property type="entry name" value="COLICIN V PRODUCTION PROTEIN"/>
    <property type="match status" value="1"/>
</dbReference>
<dbReference type="AlphaFoldDB" id="A0A0B0IMV9"/>
<evidence type="ECO:0000256" key="4">
    <source>
        <dbReference type="ARBA" id="ARBA00023136"/>
    </source>
</evidence>
<dbReference type="STRING" id="333138.LQ50_06420"/>
<accession>A0A0B0IMV9</accession>
<sequence>MISFLILFILFCSFFIGRRRGFILQIIHLISFVVAIVVAYTYFGEFATYIRLWVPYPQFSSDSTVGMIINTFDAESVYYSGIAFAILFFGTKIVLHLLGSMLDFLAHLPILRSINQLLGGILCFIETYLILFVVLFVVALLPIEVVQDIIQRSIVVQLMLNHTPFLSDWLKELWINNQL</sequence>
<evidence type="ECO:0000256" key="1">
    <source>
        <dbReference type="ARBA" id="ARBA00004141"/>
    </source>
</evidence>
<comment type="caution">
    <text evidence="6">The sequence shown here is derived from an EMBL/GenBank/DDBJ whole genome shotgun (WGS) entry which is preliminary data.</text>
</comment>
<evidence type="ECO:0000256" key="3">
    <source>
        <dbReference type="ARBA" id="ARBA00022989"/>
    </source>
</evidence>
<comment type="subcellular location">
    <subcellularLocation>
        <location evidence="1">Membrane</location>
        <topology evidence="1">Multi-pass membrane protein</topology>
    </subcellularLocation>
</comment>
<dbReference type="GO" id="GO:0009403">
    <property type="term" value="P:toxin biosynthetic process"/>
    <property type="evidence" value="ECO:0007669"/>
    <property type="project" value="InterPro"/>
</dbReference>
<dbReference type="Pfam" id="PF02674">
    <property type="entry name" value="Colicin_V"/>
    <property type="match status" value="1"/>
</dbReference>
<dbReference type="GO" id="GO:0016020">
    <property type="term" value="C:membrane"/>
    <property type="evidence" value="ECO:0007669"/>
    <property type="project" value="UniProtKB-SubCell"/>
</dbReference>
<dbReference type="RefSeq" id="WP_034627079.1">
    <property type="nucleotide sequence ID" value="NZ_JRJU01000005.1"/>
</dbReference>
<dbReference type="InterPro" id="IPR003825">
    <property type="entry name" value="Colicin-V_CvpA"/>
</dbReference>
<evidence type="ECO:0000313" key="6">
    <source>
        <dbReference type="EMBL" id="KHF41016.1"/>
    </source>
</evidence>
<organism evidence="6 7">
    <name type="scientific">Halalkalibacter okhensis</name>
    <dbReference type="NCBI Taxonomy" id="333138"/>
    <lineage>
        <taxon>Bacteria</taxon>
        <taxon>Bacillati</taxon>
        <taxon>Bacillota</taxon>
        <taxon>Bacilli</taxon>
        <taxon>Bacillales</taxon>
        <taxon>Bacillaceae</taxon>
        <taxon>Halalkalibacter</taxon>
    </lineage>
</organism>
<feature type="transmembrane region" description="Helical" evidence="5">
    <location>
        <begin position="118"/>
        <end position="143"/>
    </location>
</feature>
<evidence type="ECO:0000256" key="5">
    <source>
        <dbReference type="SAM" id="Phobius"/>
    </source>
</evidence>
<name>A0A0B0IMV9_9BACI</name>
<reference evidence="6 7" key="1">
    <citation type="submission" date="2014-09" db="EMBL/GenBank/DDBJ databases">
        <title>Genome sequencing and annotation of Bacillus Okhensis strain Kh10-101T.</title>
        <authorList>
            <person name="Prakash J.S."/>
        </authorList>
    </citation>
    <scope>NUCLEOTIDE SEQUENCE [LARGE SCALE GENOMIC DNA]</scope>
    <source>
        <strain evidence="7">Kh10-101T</strain>
    </source>
</reference>
<keyword evidence="3 5" id="KW-1133">Transmembrane helix</keyword>
<dbReference type="Proteomes" id="UP000030832">
    <property type="component" value="Unassembled WGS sequence"/>
</dbReference>
<keyword evidence="2 5" id="KW-0812">Transmembrane</keyword>
<evidence type="ECO:0000256" key="2">
    <source>
        <dbReference type="ARBA" id="ARBA00022692"/>
    </source>
</evidence>
<proteinExistence type="predicted"/>
<protein>
    <submittedName>
        <fullName evidence="6">Membrane protein</fullName>
    </submittedName>
</protein>
<keyword evidence="7" id="KW-1185">Reference proteome</keyword>
<evidence type="ECO:0000313" key="7">
    <source>
        <dbReference type="Proteomes" id="UP000030832"/>
    </source>
</evidence>
<dbReference type="eggNOG" id="COG1286">
    <property type="taxonomic scope" value="Bacteria"/>
</dbReference>
<feature type="transmembrane region" description="Helical" evidence="5">
    <location>
        <begin position="29"/>
        <end position="50"/>
    </location>
</feature>
<keyword evidence="4 5" id="KW-0472">Membrane</keyword>
<gene>
    <name evidence="6" type="ORF">LQ50_06420</name>
</gene>
<dbReference type="OrthoDB" id="1809613at2"/>
<dbReference type="EMBL" id="JRJU01000005">
    <property type="protein sequence ID" value="KHF41016.1"/>
    <property type="molecule type" value="Genomic_DNA"/>
</dbReference>